<dbReference type="Proteomes" id="UP000315349">
    <property type="component" value="Chromosome"/>
</dbReference>
<dbReference type="KEGG" id="peh:Spb1_35580"/>
<dbReference type="Pfam" id="PF07587">
    <property type="entry name" value="PSD1"/>
    <property type="match status" value="1"/>
</dbReference>
<dbReference type="AlphaFoldDB" id="A0A518GSQ6"/>
<dbReference type="Pfam" id="PF07583">
    <property type="entry name" value="PSCyt2"/>
    <property type="match status" value="1"/>
</dbReference>
<dbReference type="InterPro" id="IPR011429">
    <property type="entry name" value="Cyt_c_Planctomycete-type"/>
</dbReference>
<evidence type="ECO:0000259" key="2">
    <source>
        <dbReference type="Pfam" id="PF07583"/>
    </source>
</evidence>
<evidence type="ECO:0000256" key="1">
    <source>
        <dbReference type="SAM" id="MobiDB-lite"/>
    </source>
</evidence>
<dbReference type="SUPFAM" id="SSF46626">
    <property type="entry name" value="Cytochrome c"/>
    <property type="match status" value="1"/>
</dbReference>
<dbReference type="InterPro" id="IPR013320">
    <property type="entry name" value="ConA-like_dom_sf"/>
</dbReference>
<feature type="domain" description="DUF1553" evidence="3">
    <location>
        <begin position="597"/>
        <end position="839"/>
    </location>
</feature>
<evidence type="ECO:0000259" key="3">
    <source>
        <dbReference type="Pfam" id="PF07587"/>
    </source>
</evidence>
<dbReference type="EMBL" id="CP036299">
    <property type="protein sequence ID" value="QDV31613.1"/>
    <property type="molecule type" value="Genomic_DNA"/>
</dbReference>
<dbReference type="GO" id="GO:0020037">
    <property type="term" value="F:heme binding"/>
    <property type="evidence" value="ECO:0007669"/>
    <property type="project" value="InterPro"/>
</dbReference>
<dbReference type="RefSeq" id="WP_246128273.1">
    <property type="nucleotide sequence ID" value="NZ_CP036299.1"/>
</dbReference>
<dbReference type="InterPro" id="IPR011444">
    <property type="entry name" value="DUF1549"/>
</dbReference>
<feature type="compositionally biased region" description="Basic and acidic residues" evidence="1">
    <location>
        <begin position="1083"/>
        <end position="1095"/>
    </location>
</feature>
<gene>
    <name evidence="5" type="ORF">Spb1_35580</name>
</gene>
<dbReference type="Gene3D" id="2.60.120.200">
    <property type="match status" value="1"/>
</dbReference>
<dbReference type="InterPro" id="IPR022655">
    <property type="entry name" value="DUF1553"/>
</dbReference>
<accession>A0A518GSQ6</accession>
<dbReference type="Pfam" id="PF07635">
    <property type="entry name" value="PSCyt1"/>
    <property type="match status" value="1"/>
</dbReference>
<name>A0A518GSQ6_9PLAN</name>
<keyword evidence="6" id="KW-1185">Reference proteome</keyword>
<protein>
    <submittedName>
        <fullName evidence="5">Planctomycete cytochrome C</fullName>
    </submittedName>
</protein>
<dbReference type="InterPro" id="IPR036909">
    <property type="entry name" value="Cyt_c-like_dom_sf"/>
</dbReference>
<proteinExistence type="predicted"/>
<feature type="domain" description="Cytochrome C Planctomycete-type" evidence="4">
    <location>
        <begin position="86"/>
        <end position="142"/>
    </location>
</feature>
<sequence>MLNRSHRIEPNSGVPDFLMAASWLTICLVWCKTPCLGTLMLCLLLSCCGALASDQPVPVEPIPVAFTQAQLNFFEKEVRPVLVEHCYKCHSSDKQSGNLRLDSREFLLTGGESGAALVPHRPADSVLISAINYDGYEMPPTGKLPAQQIAALTRWVEMGAPWPAGEKVKASGRRPGVITAEDRQWWAFQPLPVLFEGAQPTPEFAGHIHDSTSQVIDDRIAQKRTQENFPLAPAEEASRQALIRRVTFDLTGLPPTWEEVEQFMADSAPDAYERLVDRLLATPRYAERQARFWLDLVRYADSDGYRLDAARPHVWRYRDYVIRSFADDKSYDRFVQEQLAGDELFPHEPDAIVATGFLRHGIYEYNSRDVRTQWNLILDDITDTTGDVFLGLGMQCARCHDHKFDPILQKDYFRLRSFFAGIQPHEEYLIPTDSEISAYQEKLAPWEAATKSIREEISALEAKYRDQGQKQAEGRFPPDIQAILAKPVAERTPIEKQLAALAFRQVEYEWERLDGRLKGADKERILALRKELAKFDSIKPPALPLATCVTEWGVDCAEITIPKKGKEPIEPGFLTILDSSPATVLPMDTPRGKSSGRRSALANWLTRPDHPLTARVMVNRIWQQHFGRGLAANASDFGRLGSLPTHPELLDDLASRFVAGGWRLKPLHKAIALSETYRRSSSHLQLAELQKIDPENTLYWRGDVRRLDAEQFRDSSYLVSGELSLKTTSGPGAPAEAPVRSIFLRTMRNTRNPVLDAFDAPFWITSSASRHSTTTPVQSLLLFNSQWALQRAKGLAERVTKAQGAKPAVDDRQIITDLYRMTLGRDPESFEIDAALEFLGNQANTIDLAEASSAEARFLHDKIPFRDGHAAVVSSKQLPFIGPVIKSPEASDFTIESFFVVRSIYETGAVRTIAACWNGDMAEAGWNFGITGKGSRRKPQTLVMQMVGKTADGKTAEAALFSDHHIQLNQPYYAAAAVKLARNGQPGQVTFYLKDLANDDEPLLIATVPHQLVGGICGTNRPLMVGGRDRTESARFDGLVDDVRMSAEALTPERLLFTSDTLQPSTMAFWRFEPTPGPFVDASGHDRHLADRPTKGEAGASSSQKTAIREVLVDFCHILLNSSEFMYVQ</sequence>
<evidence type="ECO:0000313" key="6">
    <source>
        <dbReference type="Proteomes" id="UP000315349"/>
    </source>
</evidence>
<dbReference type="GO" id="GO:0009055">
    <property type="term" value="F:electron transfer activity"/>
    <property type="evidence" value="ECO:0007669"/>
    <property type="project" value="InterPro"/>
</dbReference>
<dbReference type="PANTHER" id="PTHR35889:SF3">
    <property type="entry name" value="F-BOX DOMAIN-CONTAINING PROTEIN"/>
    <property type="match status" value="1"/>
</dbReference>
<dbReference type="SUPFAM" id="SSF49899">
    <property type="entry name" value="Concanavalin A-like lectins/glucanases"/>
    <property type="match status" value="1"/>
</dbReference>
<evidence type="ECO:0000259" key="4">
    <source>
        <dbReference type="Pfam" id="PF07635"/>
    </source>
</evidence>
<reference evidence="5 6" key="1">
    <citation type="submission" date="2019-02" db="EMBL/GenBank/DDBJ databases">
        <title>Deep-cultivation of Planctomycetes and their phenomic and genomic characterization uncovers novel biology.</title>
        <authorList>
            <person name="Wiegand S."/>
            <person name="Jogler M."/>
            <person name="Boedeker C."/>
            <person name="Pinto D."/>
            <person name="Vollmers J."/>
            <person name="Rivas-Marin E."/>
            <person name="Kohn T."/>
            <person name="Peeters S.H."/>
            <person name="Heuer A."/>
            <person name="Rast P."/>
            <person name="Oberbeckmann S."/>
            <person name="Bunk B."/>
            <person name="Jeske O."/>
            <person name="Meyerdierks A."/>
            <person name="Storesund J.E."/>
            <person name="Kallscheuer N."/>
            <person name="Luecker S."/>
            <person name="Lage O.M."/>
            <person name="Pohl T."/>
            <person name="Merkel B.J."/>
            <person name="Hornburger P."/>
            <person name="Mueller R.-W."/>
            <person name="Bruemmer F."/>
            <person name="Labrenz M."/>
            <person name="Spormann A.M."/>
            <person name="Op den Camp H."/>
            <person name="Overmann J."/>
            <person name="Amann R."/>
            <person name="Jetten M.S.M."/>
            <person name="Mascher T."/>
            <person name="Medema M.H."/>
            <person name="Devos D.P."/>
            <person name="Kaster A.-K."/>
            <person name="Ovreas L."/>
            <person name="Rohde M."/>
            <person name="Galperin M.Y."/>
            <person name="Jogler C."/>
        </authorList>
    </citation>
    <scope>NUCLEOTIDE SEQUENCE [LARGE SCALE GENOMIC DNA]</scope>
    <source>
        <strain evidence="5 6">Spb1</strain>
    </source>
</reference>
<organism evidence="5 6">
    <name type="scientific">Planctopirus ephydatiae</name>
    <dbReference type="NCBI Taxonomy" id="2528019"/>
    <lineage>
        <taxon>Bacteria</taxon>
        <taxon>Pseudomonadati</taxon>
        <taxon>Planctomycetota</taxon>
        <taxon>Planctomycetia</taxon>
        <taxon>Planctomycetales</taxon>
        <taxon>Planctomycetaceae</taxon>
        <taxon>Planctopirus</taxon>
    </lineage>
</organism>
<feature type="region of interest" description="Disordered" evidence="1">
    <location>
        <begin position="1081"/>
        <end position="1103"/>
    </location>
</feature>
<dbReference type="PANTHER" id="PTHR35889">
    <property type="entry name" value="CYCLOINULO-OLIGOSACCHARIDE FRUCTANOTRANSFERASE-RELATED"/>
    <property type="match status" value="1"/>
</dbReference>
<feature type="domain" description="DUF1549" evidence="2">
    <location>
        <begin position="216"/>
        <end position="423"/>
    </location>
</feature>
<evidence type="ECO:0000313" key="5">
    <source>
        <dbReference type="EMBL" id="QDV31613.1"/>
    </source>
</evidence>